<comment type="caution">
    <text evidence="1">The sequence shown here is derived from an EMBL/GenBank/DDBJ whole genome shotgun (WGS) entry which is preliminary data.</text>
</comment>
<protein>
    <submittedName>
        <fullName evidence="1">Uncharacterized protein</fullName>
    </submittedName>
</protein>
<sequence length="350" mass="41506">MTNEKQQLKKESFPINKPLRDYLDTYKRLTKTNVFYEDLLRFQGAISVFDKEGKDTLWVRVYYNEYERAEIDKNLKKIYTLLHSDGNESSFAFLNVDQIDFCTFGNSKPFRIKVRNILNDNYTHFYIKKADASRIYGLELEHILSPNRINYLVFKDTLIEEHIVGIPGDVFIEKNLKECTEHEKAQIAKQFVKFNERCMIGLLGDMRSYNFVIIPIYDFDQLVFKIRAIDFDQQSYEGSFKLYKPHLFKENFQYNQLVQNKLSQSSIEQYQNEERSVLVKRLRDSKVRIHDLLVAMKSTPLAPKEHIEQLGKEIYNYTLDLNFKKATSMGEIVEAALNFMKRNFRFEGDD</sequence>
<dbReference type="RefSeq" id="WP_140999017.1">
    <property type="nucleotide sequence ID" value="NZ_VDCZ01000013.1"/>
</dbReference>
<evidence type="ECO:0000313" key="2">
    <source>
        <dbReference type="Proteomes" id="UP000431264"/>
    </source>
</evidence>
<keyword evidence="2" id="KW-1185">Reference proteome</keyword>
<gene>
    <name evidence="1" type="ORF">GOQ30_15575</name>
</gene>
<dbReference type="OrthoDB" id="1222242at2"/>
<dbReference type="AlphaFoldDB" id="A0A6I4IUN3"/>
<evidence type="ECO:0000313" key="1">
    <source>
        <dbReference type="EMBL" id="MVO10593.1"/>
    </source>
</evidence>
<name>A0A6I4IUN3_9FLAO</name>
<reference evidence="2" key="1">
    <citation type="submission" date="2019-05" db="EMBL/GenBank/DDBJ databases">
        <title>Flavobacterium profundi sp. nov., isolated from a deep-sea seamount.</title>
        <authorList>
            <person name="Zhang D.-C."/>
        </authorList>
    </citation>
    <scope>NUCLEOTIDE SEQUENCE [LARGE SCALE GENOMIC DNA]</scope>
    <source>
        <strain evidence="2">TP390</strain>
    </source>
</reference>
<dbReference type="Proteomes" id="UP000431264">
    <property type="component" value="Unassembled WGS sequence"/>
</dbReference>
<dbReference type="EMBL" id="WQLW01000013">
    <property type="protein sequence ID" value="MVO10593.1"/>
    <property type="molecule type" value="Genomic_DNA"/>
</dbReference>
<proteinExistence type="predicted"/>
<accession>A0A6I4IUN3</accession>
<organism evidence="1 2">
    <name type="scientific">Flavobacterium profundi</name>
    <dbReference type="NCBI Taxonomy" id="1774945"/>
    <lineage>
        <taxon>Bacteria</taxon>
        <taxon>Pseudomonadati</taxon>
        <taxon>Bacteroidota</taxon>
        <taxon>Flavobacteriia</taxon>
        <taxon>Flavobacteriales</taxon>
        <taxon>Flavobacteriaceae</taxon>
        <taxon>Flavobacterium</taxon>
    </lineage>
</organism>